<keyword evidence="3" id="KW-0547">Nucleotide-binding</keyword>
<keyword evidence="2" id="KW-0808">Transferase</keyword>
<comment type="caution">
    <text evidence="6">The sequence shown here is derived from an EMBL/GenBank/DDBJ whole genome shotgun (WGS) entry which is preliminary data.</text>
</comment>
<evidence type="ECO:0000256" key="2">
    <source>
        <dbReference type="ARBA" id="ARBA00022679"/>
    </source>
</evidence>
<evidence type="ECO:0000313" key="6">
    <source>
        <dbReference type="EMBL" id="OHU98580.1"/>
    </source>
</evidence>
<gene>
    <name evidence="6" type="ORF">BKN37_20510</name>
</gene>
<dbReference type="InterPro" id="IPR004147">
    <property type="entry name" value="ABC1_dom"/>
</dbReference>
<keyword evidence="4" id="KW-0067">ATP-binding</keyword>
<evidence type="ECO:0000256" key="4">
    <source>
        <dbReference type="ARBA" id="ARBA00022840"/>
    </source>
</evidence>
<evidence type="ECO:0000259" key="5">
    <source>
        <dbReference type="Pfam" id="PF03109"/>
    </source>
</evidence>
<organism evidence="6 7">
    <name type="scientific">Mycobacterium talmoniae</name>
    <dbReference type="NCBI Taxonomy" id="1858794"/>
    <lineage>
        <taxon>Bacteria</taxon>
        <taxon>Bacillati</taxon>
        <taxon>Actinomycetota</taxon>
        <taxon>Actinomycetes</taxon>
        <taxon>Mycobacteriales</taxon>
        <taxon>Mycobacteriaceae</taxon>
        <taxon>Mycobacterium</taxon>
    </lineage>
</organism>
<name>A0A1S1N9S7_9MYCO</name>
<dbReference type="EMBL" id="MLQM01000141">
    <property type="protein sequence ID" value="OHU98580.1"/>
    <property type="molecule type" value="Genomic_DNA"/>
</dbReference>
<feature type="domain" description="ABC1 atypical kinase-like" evidence="5">
    <location>
        <begin position="97"/>
        <end position="332"/>
    </location>
</feature>
<dbReference type="Pfam" id="PF03109">
    <property type="entry name" value="ABC1"/>
    <property type="match status" value="1"/>
</dbReference>
<evidence type="ECO:0000256" key="1">
    <source>
        <dbReference type="ARBA" id="ARBA00009670"/>
    </source>
</evidence>
<reference evidence="6 7" key="1">
    <citation type="submission" date="2016-10" db="EMBL/GenBank/DDBJ databases">
        <title>Genome sequence of Mycobacterium talmonii.</title>
        <authorList>
            <person name="Greninger A.L."/>
            <person name="Elliott B."/>
            <person name="Vasireddy S."/>
            <person name="Vasireddy R."/>
        </authorList>
    </citation>
    <scope>NUCLEOTIDE SEQUENCE [LARGE SCALE GENOMIC DNA]</scope>
    <source>
        <strain evidence="7">NE-TNMC-100812</strain>
    </source>
</reference>
<proteinExistence type="inferred from homology"/>
<dbReference type="PANTHER" id="PTHR43851:SF3">
    <property type="entry name" value="COENZYME Q8"/>
    <property type="match status" value="1"/>
</dbReference>
<dbReference type="GO" id="GO:0005524">
    <property type="term" value="F:ATP binding"/>
    <property type="evidence" value="ECO:0007669"/>
    <property type="project" value="UniProtKB-KW"/>
</dbReference>
<comment type="similarity">
    <text evidence="1">Belongs to the protein kinase superfamily. ADCK protein kinase family.</text>
</comment>
<evidence type="ECO:0000256" key="3">
    <source>
        <dbReference type="ARBA" id="ARBA00022741"/>
    </source>
</evidence>
<dbReference type="InterPro" id="IPR034646">
    <property type="entry name" value="ADCK3_dom"/>
</dbReference>
<dbReference type="InterPro" id="IPR051409">
    <property type="entry name" value="Atypical_kinase_ADCK"/>
</dbReference>
<evidence type="ECO:0000313" key="7">
    <source>
        <dbReference type="Proteomes" id="UP000179734"/>
    </source>
</evidence>
<dbReference type="InterPro" id="IPR011009">
    <property type="entry name" value="Kinase-like_dom_sf"/>
</dbReference>
<accession>A0A1S1N9S7</accession>
<keyword evidence="7" id="KW-1185">Reference proteome</keyword>
<dbReference type="SUPFAM" id="SSF56112">
    <property type="entry name" value="Protein kinase-like (PK-like)"/>
    <property type="match status" value="1"/>
</dbReference>
<dbReference type="GO" id="GO:0016740">
    <property type="term" value="F:transferase activity"/>
    <property type="evidence" value="ECO:0007669"/>
    <property type="project" value="UniProtKB-KW"/>
</dbReference>
<dbReference type="RefSeq" id="WP_071028803.1">
    <property type="nucleotide sequence ID" value="NZ_MLQM01000141.1"/>
</dbReference>
<protein>
    <recommendedName>
        <fullName evidence="5">ABC1 atypical kinase-like domain-containing protein</fullName>
    </recommendedName>
</protein>
<dbReference type="Proteomes" id="UP000179734">
    <property type="component" value="Unassembled WGS sequence"/>
</dbReference>
<dbReference type="PANTHER" id="PTHR43851">
    <property type="match status" value="1"/>
</dbReference>
<sequence>MSEDLPTSRVSRGAALGKLAAKQTLRRVVIKAGSIAVSETRRAAMLDAADQRMARDFVAVLGEMRGAAMKIGQLLSFIDLGIVDERSRESFRRQLSRLQGTIDAMPFEALRPVIESELGPVDQVFASFEPRAFAAASIGQVYRARTHDGRAVAVKVQYPGVRAAVRADLKNLALFLRMWKSRVPTIAAQEFLDEITGELSHELDYRREFANQARLADRFADHPFIHVPAPIAELSSDSVLTTEYVDGLSAQQVAELPAADRDRVGEIIYRFYLGSLFQDGEFNGDAHPGNFLYLPDGRVAFLDFGLYKRMPPHAVEVERRAAQLCIAADGEGLRELLEQTGVLRPHSTVSAEDCLRYTLDAAGWNFVDEYVRVEPIDVSAAMLGVVYPGTRSFQSMRNERLPPEHLFSRRLDFLVFGAISHIGAGGNWYRVAAEWIHGSPPVTELGIADARWRAQRLGSAAPGS</sequence>
<dbReference type="CDD" id="cd13970">
    <property type="entry name" value="ABC1_ADCK3"/>
    <property type="match status" value="1"/>
</dbReference>
<dbReference type="AlphaFoldDB" id="A0A1S1N9S7"/>